<keyword evidence="4" id="KW-1185">Reference proteome</keyword>
<comment type="similarity">
    <text evidence="1 2">Belongs to the UPF0102 family.</text>
</comment>
<organism evidence="3 4">
    <name type="scientific">Veillonella criceti</name>
    <dbReference type="NCBI Taxonomy" id="103891"/>
    <lineage>
        <taxon>Bacteria</taxon>
        <taxon>Bacillati</taxon>
        <taxon>Bacillota</taxon>
        <taxon>Negativicutes</taxon>
        <taxon>Veillonellales</taxon>
        <taxon>Veillonellaceae</taxon>
        <taxon>Veillonella</taxon>
    </lineage>
</organism>
<dbReference type="CDD" id="cd20736">
    <property type="entry name" value="PoNe_Nuclease"/>
    <property type="match status" value="1"/>
</dbReference>
<protein>
    <recommendedName>
        <fullName evidence="2">UPF0102 protein NCTC12020_00536</fullName>
    </recommendedName>
</protein>
<dbReference type="InterPro" id="IPR011335">
    <property type="entry name" value="Restrct_endonuc-II-like"/>
</dbReference>
<accession>A0A380NJJ0</accession>
<dbReference type="Proteomes" id="UP000255367">
    <property type="component" value="Unassembled WGS sequence"/>
</dbReference>
<evidence type="ECO:0000313" key="4">
    <source>
        <dbReference type="Proteomes" id="UP000255367"/>
    </source>
</evidence>
<dbReference type="GO" id="GO:0003676">
    <property type="term" value="F:nucleic acid binding"/>
    <property type="evidence" value="ECO:0007669"/>
    <property type="project" value="InterPro"/>
</dbReference>
<gene>
    <name evidence="3" type="ORF">NCTC12020_00536</name>
</gene>
<evidence type="ECO:0000256" key="1">
    <source>
        <dbReference type="ARBA" id="ARBA00006738"/>
    </source>
</evidence>
<dbReference type="NCBIfam" id="TIGR00252">
    <property type="entry name" value="YraN family protein"/>
    <property type="match status" value="1"/>
</dbReference>
<name>A0A380NJJ0_9FIRM</name>
<dbReference type="InterPro" id="IPR011856">
    <property type="entry name" value="tRNA_endonuc-like_dom_sf"/>
</dbReference>
<dbReference type="InterPro" id="IPR003509">
    <property type="entry name" value="UPF0102_YraN-like"/>
</dbReference>
<dbReference type="NCBIfam" id="NF009154">
    <property type="entry name" value="PRK12497.3-3"/>
    <property type="match status" value="1"/>
</dbReference>
<dbReference type="SUPFAM" id="SSF52980">
    <property type="entry name" value="Restriction endonuclease-like"/>
    <property type="match status" value="1"/>
</dbReference>
<dbReference type="OrthoDB" id="9802516at2"/>
<dbReference type="PANTHER" id="PTHR34039:SF1">
    <property type="entry name" value="UPF0102 PROTEIN YRAN"/>
    <property type="match status" value="1"/>
</dbReference>
<dbReference type="NCBIfam" id="NF009150">
    <property type="entry name" value="PRK12497.1-3"/>
    <property type="match status" value="1"/>
</dbReference>
<dbReference type="PANTHER" id="PTHR34039">
    <property type="entry name" value="UPF0102 PROTEIN YRAN"/>
    <property type="match status" value="1"/>
</dbReference>
<dbReference type="HAMAP" id="MF_00048">
    <property type="entry name" value="UPF0102"/>
    <property type="match status" value="1"/>
</dbReference>
<proteinExistence type="inferred from homology"/>
<dbReference type="RefSeq" id="WP_115309779.1">
    <property type="nucleotide sequence ID" value="NZ_UHIO01000001.1"/>
</dbReference>
<sequence>MTNLELGYFGEKMATEYLRKQGYVLIGRNIRTRCGELDIIMKDKGVLVAIEVKTRRSRQYGLPCEAVNRRKQRHIRQSMALYLAQYGNHQMEVRFDVVEVYVLGDVVTHIQHLRGCF</sequence>
<dbReference type="AlphaFoldDB" id="A0A380NJJ0"/>
<dbReference type="Pfam" id="PF02021">
    <property type="entry name" value="UPF0102"/>
    <property type="match status" value="1"/>
</dbReference>
<dbReference type="Gene3D" id="3.40.1350.10">
    <property type="match status" value="1"/>
</dbReference>
<evidence type="ECO:0000256" key="2">
    <source>
        <dbReference type="HAMAP-Rule" id="MF_00048"/>
    </source>
</evidence>
<evidence type="ECO:0000313" key="3">
    <source>
        <dbReference type="EMBL" id="SUP41297.1"/>
    </source>
</evidence>
<reference evidence="3 4" key="1">
    <citation type="submission" date="2018-06" db="EMBL/GenBank/DDBJ databases">
        <authorList>
            <consortium name="Pathogen Informatics"/>
            <person name="Doyle S."/>
        </authorList>
    </citation>
    <scope>NUCLEOTIDE SEQUENCE [LARGE SCALE GENOMIC DNA]</scope>
    <source>
        <strain evidence="3 4">NCTC12020</strain>
    </source>
</reference>
<dbReference type="EMBL" id="UHIO01000001">
    <property type="protein sequence ID" value="SUP41297.1"/>
    <property type="molecule type" value="Genomic_DNA"/>
</dbReference>